<comment type="similarity">
    <text evidence="1">Belongs to the LTN1 family.</text>
</comment>
<keyword evidence="1" id="KW-0479">Metal-binding</keyword>
<reference evidence="4 5" key="1">
    <citation type="submission" date="2023-11" db="EMBL/GenBank/DDBJ databases">
        <authorList>
            <person name="Okamura Y."/>
        </authorList>
    </citation>
    <scope>NUCLEOTIDE SEQUENCE [LARGE SCALE GENOMIC DNA]</scope>
</reference>
<dbReference type="InterPro" id="IPR054476">
    <property type="entry name" value="Ltn1_N"/>
</dbReference>
<keyword evidence="5" id="KW-1185">Reference proteome</keyword>
<evidence type="ECO:0000259" key="3">
    <source>
        <dbReference type="Pfam" id="PF22958"/>
    </source>
</evidence>
<keyword evidence="1" id="KW-0833">Ubl conjugation pathway</keyword>
<gene>
    <name evidence="4" type="ORF">LNINA_LOCUS2667</name>
</gene>
<comment type="caution">
    <text evidence="4">The sequence shown here is derived from an EMBL/GenBank/DDBJ whole genome shotgun (WGS) entry which is preliminary data.</text>
</comment>
<feature type="region of interest" description="Disordered" evidence="2">
    <location>
        <begin position="1"/>
        <end position="24"/>
    </location>
</feature>
<dbReference type="PANTHER" id="PTHR12389:SF0">
    <property type="entry name" value="E3 UBIQUITIN-PROTEIN LIGASE LISTERIN"/>
    <property type="match status" value="1"/>
</dbReference>
<comment type="function">
    <text evidence="1">E3 ubiquitin-protein ligase. Component of the ribosome quality control complex (RQC), a ribosome-associated complex that mediates ubiquitination and extraction of incompletely synthesized nascent chains for proteasomal degradation.</text>
</comment>
<dbReference type="GO" id="GO:1990116">
    <property type="term" value="P:ribosome-associated ubiquitin-dependent protein catabolic process"/>
    <property type="evidence" value="ECO:0007669"/>
    <property type="project" value="UniProtKB-UniRule"/>
</dbReference>
<evidence type="ECO:0000313" key="4">
    <source>
        <dbReference type="EMBL" id="CAK1542814.1"/>
    </source>
</evidence>
<keyword evidence="1" id="KW-0863">Zinc-finger</keyword>
<feature type="compositionally biased region" description="Polar residues" evidence="2">
    <location>
        <begin position="1"/>
        <end position="22"/>
    </location>
</feature>
<accession>A0AAV1J046</accession>
<dbReference type="EMBL" id="CAVLEF010000003">
    <property type="protein sequence ID" value="CAK1542814.1"/>
    <property type="molecule type" value="Genomic_DNA"/>
</dbReference>
<dbReference type="GO" id="GO:0072344">
    <property type="term" value="P:rescue of stalled ribosome"/>
    <property type="evidence" value="ECO:0007669"/>
    <property type="project" value="UniProtKB-UniRule"/>
</dbReference>
<feature type="domain" description="E3 ubiquitin-protein ligase listerin N-terminal" evidence="3">
    <location>
        <begin position="65"/>
        <end position="368"/>
    </location>
</feature>
<dbReference type="InterPro" id="IPR016024">
    <property type="entry name" value="ARM-type_fold"/>
</dbReference>
<dbReference type="GO" id="GO:1990112">
    <property type="term" value="C:RQC complex"/>
    <property type="evidence" value="ECO:0007669"/>
    <property type="project" value="UniProtKB-UniRule"/>
</dbReference>
<proteinExistence type="inferred from homology"/>
<dbReference type="InterPro" id="IPR011989">
    <property type="entry name" value="ARM-like"/>
</dbReference>
<evidence type="ECO:0000256" key="2">
    <source>
        <dbReference type="SAM" id="MobiDB-lite"/>
    </source>
</evidence>
<dbReference type="GO" id="GO:0043023">
    <property type="term" value="F:ribosomal large subunit binding"/>
    <property type="evidence" value="ECO:0007669"/>
    <property type="project" value="TreeGrafter"/>
</dbReference>
<dbReference type="AlphaFoldDB" id="A0AAV1J046"/>
<sequence>MGGKAKQSQRTKNNARPSSSGRSAELLNNVIKTDDVFGMLYKGKTLPTLFPTMTPIIPDHTMTNEFALAFKKLNKKDPITRTKALQELLELVNNSDTEEVVAILPSWGLFYVTLTIDTDHKVRELTQSCHSAIMERCGRRVAPQLKRLLPAWLLAVHDEHAPARSIASNCLKTTFPDQKLNDAITFCKSEIMALIVDNITGNAEAILNKKVEDPDERKVLMARIISSSLQAFCMFLDKILEYQDWVWEEIQTLLNNPAIWKLSANDSHHVRAAWFDAIGHIIQRHHTRLGPQLGGKMATILISQPEKRADVAASRWAALLLLLHVEEWHIWLKKKDLLVKRLFDTIENGGWGDVSLLSNILLPLISKLPDEFLTRDFYTQLFKALFTG</sequence>
<dbReference type="EC" id="2.3.2.27" evidence="1"/>
<evidence type="ECO:0000313" key="5">
    <source>
        <dbReference type="Proteomes" id="UP001497472"/>
    </source>
</evidence>
<name>A0AAV1J046_9NEOP</name>
<comment type="pathway">
    <text evidence="1">Protein modification; protein ubiquitination.</text>
</comment>
<dbReference type="SUPFAM" id="SSF48371">
    <property type="entry name" value="ARM repeat"/>
    <property type="match status" value="1"/>
</dbReference>
<evidence type="ECO:0000256" key="1">
    <source>
        <dbReference type="RuleBase" id="RU367090"/>
    </source>
</evidence>
<keyword evidence="1" id="KW-0862">Zinc</keyword>
<dbReference type="Proteomes" id="UP001497472">
    <property type="component" value="Unassembled WGS sequence"/>
</dbReference>
<dbReference type="GO" id="GO:0061630">
    <property type="term" value="F:ubiquitin protein ligase activity"/>
    <property type="evidence" value="ECO:0007669"/>
    <property type="project" value="UniProtKB-UniRule"/>
</dbReference>
<dbReference type="InterPro" id="IPR039795">
    <property type="entry name" value="LTN1/Rkr1"/>
</dbReference>
<dbReference type="Gene3D" id="1.25.10.10">
    <property type="entry name" value="Leucine-rich Repeat Variant"/>
    <property type="match status" value="1"/>
</dbReference>
<dbReference type="Pfam" id="PF22958">
    <property type="entry name" value="Ltn1_1st"/>
    <property type="match status" value="1"/>
</dbReference>
<protein>
    <recommendedName>
        <fullName evidence="1">E3 ubiquitin-protein ligase listerin</fullName>
        <ecNumber evidence="1">2.3.2.27</ecNumber>
    </recommendedName>
    <alternativeName>
        <fullName evidence="1">RING-type E3 ubiquitin transferase listerin</fullName>
    </alternativeName>
</protein>
<comment type="subunit">
    <text evidence="1">Component of the ribosome quality control complex (RQC).</text>
</comment>
<organism evidence="4 5">
    <name type="scientific">Leptosia nina</name>
    <dbReference type="NCBI Taxonomy" id="320188"/>
    <lineage>
        <taxon>Eukaryota</taxon>
        <taxon>Metazoa</taxon>
        <taxon>Ecdysozoa</taxon>
        <taxon>Arthropoda</taxon>
        <taxon>Hexapoda</taxon>
        <taxon>Insecta</taxon>
        <taxon>Pterygota</taxon>
        <taxon>Neoptera</taxon>
        <taxon>Endopterygota</taxon>
        <taxon>Lepidoptera</taxon>
        <taxon>Glossata</taxon>
        <taxon>Ditrysia</taxon>
        <taxon>Papilionoidea</taxon>
        <taxon>Pieridae</taxon>
        <taxon>Pierinae</taxon>
        <taxon>Leptosia</taxon>
    </lineage>
</organism>
<keyword evidence="1" id="KW-0808">Transferase</keyword>
<dbReference type="PANTHER" id="PTHR12389">
    <property type="entry name" value="ZINC FINGER PROTEIN 294"/>
    <property type="match status" value="1"/>
</dbReference>
<dbReference type="GO" id="GO:0005829">
    <property type="term" value="C:cytosol"/>
    <property type="evidence" value="ECO:0007669"/>
    <property type="project" value="UniProtKB-UniRule"/>
</dbReference>
<comment type="catalytic activity">
    <reaction evidence="1">
        <text>S-ubiquitinyl-[E2 ubiquitin-conjugating enzyme]-L-cysteine + [acceptor protein]-L-lysine = [E2 ubiquitin-conjugating enzyme]-L-cysteine + N(6)-ubiquitinyl-[acceptor protein]-L-lysine.</text>
        <dbReference type="EC" id="2.3.2.27"/>
    </reaction>
</comment>
<dbReference type="GO" id="GO:0008270">
    <property type="term" value="F:zinc ion binding"/>
    <property type="evidence" value="ECO:0007669"/>
    <property type="project" value="UniProtKB-KW"/>
</dbReference>